<dbReference type="Proteomes" id="UP000823388">
    <property type="component" value="Chromosome 2K"/>
</dbReference>
<gene>
    <name evidence="1" type="ORF">PVAP13_2KG411405</name>
</gene>
<evidence type="ECO:0000313" key="1">
    <source>
        <dbReference type="EMBL" id="KAG2644275.1"/>
    </source>
</evidence>
<reference evidence="1" key="1">
    <citation type="submission" date="2020-05" db="EMBL/GenBank/DDBJ databases">
        <title>WGS assembly of Panicum virgatum.</title>
        <authorList>
            <person name="Lovell J.T."/>
            <person name="Jenkins J."/>
            <person name="Shu S."/>
            <person name="Juenger T.E."/>
            <person name="Schmutz J."/>
        </authorList>
    </citation>
    <scope>NUCLEOTIDE SEQUENCE</scope>
    <source>
        <strain evidence="1">AP13</strain>
    </source>
</reference>
<comment type="caution">
    <text evidence="1">The sequence shown here is derived from an EMBL/GenBank/DDBJ whole genome shotgun (WGS) entry which is preliminary data.</text>
</comment>
<accession>A0A8T0WA07</accession>
<dbReference type="AlphaFoldDB" id="A0A8T0WA07"/>
<organism evidence="1 2">
    <name type="scientific">Panicum virgatum</name>
    <name type="common">Blackwell switchgrass</name>
    <dbReference type="NCBI Taxonomy" id="38727"/>
    <lineage>
        <taxon>Eukaryota</taxon>
        <taxon>Viridiplantae</taxon>
        <taxon>Streptophyta</taxon>
        <taxon>Embryophyta</taxon>
        <taxon>Tracheophyta</taxon>
        <taxon>Spermatophyta</taxon>
        <taxon>Magnoliopsida</taxon>
        <taxon>Liliopsida</taxon>
        <taxon>Poales</taxon>
        <taxon>Poaceae</taxon>
        <taxon>PACMAD clade</taxon>
        <taxon>Panicoideae</taxon>
        <taxon>Panicodae</taxon>
        <taxon>Paniceae</taxon>
        <taxon>Panicinae</taxon>
        <taxon>Panicum</taxon>
        <taxon>Panicum sect. Hiantes</taxon>
    </lineage>
</organism>
<proteinExistence type="predicted"/>
<name>A0A8T0WA07_PANVG</name>
<dbReference type="EMBL" id="CM029039">
    <property type="protein sequence ID" value="KAG2644275.1"/>
    <property type="molecule type" value="Genomic_DNA"/>
</dbReference>
<evidence type="ECO:0000313" key="2">
    <source>
        <dbReference type="Proteomes" id="UP000823388"/>
    </source>
</evidence>
<protein>
    <submittedName>
        <fullName evidence="1">Uncharacterized protein</fullName>
    </submittedName>
</protein>
<sequence length="194" mass="21295">MEGGKVYLACRRRRGGLRDSTLEFPNHRRRQASGHAVRRVVARESGPVAGTGAAAARRRHGAASAHRCPTTEQPVRAAVASGYAGRVARRRRRVLLRGCRPAADADVLPAGVFWACKEEARSCGRPHGSCLVRPVGWQVVPRHATPFLAVFLSGVRDCRRPPMLNEHDTGNLASTIHGSLLRVHHAHRRTSTRY</sequence>
<keyword evidence="2" id="KW-1185">Reference proteome</keyword>